<organism evidence="3 4">
    <name type="scientific">Scophthalmus maximus</name>
    <name type="common">Turbot</name>
    <name type="synonym">Psetta maxima</name>
    <dbReference type="NCBI Taxonomy" id="52904"/>
    <lineage>
        <taxon>Eukaryota</taxon>
        <taxon>Metazoa</taxon>
        <taxon>Chordata</taxon>
        <taxon>Craniata</taxon>
        <taxon>Vertebrata</taxon>
        <taxon>Euteleostomi</taxon>
        <taxon>Actinopterygii</taxon>
        <taxon>Neopterygii</taxon>
        <taxon>Teleostei</taxon>
        <taxon>Neoteleostei</taxon>
        <taxon>Acanthomorphata</taxon>
        <taxon>Carangaria</taxon>
        <taxon>Pleuronectiformes</taxon>
        <taxon>Pleuronectoidei</taxon>
        <taxon>Scophthalmidae</taxon>
        <taxon>Scophthalmus</taxon>
    </lineage>
</organism>
<feature type="transmembrane region" description="Helical" evidence="2">
    <location>
        <begin position="30"/>
        <end position="52"/>
    </location>
</feature>
<gene>
    <name evidence="3" type="ORF">F2P81_021950</name>
</gene>
<keyword evidence="2" id="KW-0472">Membrane</keyword>
<name>A0A6A4RXM1_SCOMX</name>
<evidence type="ECO:0000256" key="2">
    <source>
        <dbReference type="SAM" id="Phobius"/>
    </source>
</evidence>
<feature type="region of interest" description="Disordered" evidence="1">
    <location>
        <begin position="104"/>
        <end position="138"/>
    </location>
</feature>
<evidence type="ECO:0000313" key="3">
    <source>
        <dbReference type="EMBL" id="KAF0025069.1"/>
    </source>
</evidence>
<comment type="caution">
    <text evidence="3">The sequence shown here is derived from an EMBL/GenBank/DDBJ whole genome shotgun (WGS) entry which is preliminary data.</text>
</comment>
<dbReference type="AlphaFoldDB" id="A0A6A4RXM1"/>
<proteinExistence type="predicted"/>
<evidence type="ECO:0000313" key="4">
    <source>
        <dbReference type="Proteomes" id="UP000438429"/>
    </source>
</evidence>
<reference evidence="3 4" key="1">
    <citation type="submission" date="2019-06" db="EMBL/GenBank/DDBJ databases">
        <title>Draft genomes of female and male turbot (Scophthalmus maximus).</title>
        <authorList>
            <person name="Xu H."/>
            <person name="Xu X.-W."/>
            <person name="Shao C."/>
            <person name="Chen S."/>
        </authorList>
    </citation>
    <scope>NUCLEOTIDE SEQUENCE [LARGE SCALE GENOMIC DNA]</scope>
    <source>
        <strain evidence="3">Ysfricsl-2016a</strain>
        <tissue evidence="3">Blood</tissue>
    </source>
</reference>
<keyword evidence="2" id="KW-1133">Transmembrane helix</keyword>
<keyword evidence="2" id="KW-0812">Transmembrane</keyword>
<dbReference type="Proteomes" id="UP000438429">
    <property type="component" value="Unassembled WGS sequence"/>
</dbReference>
<evidence type="ECO:0000256" key="1">
    <source>
        <dbReference type="SAM" id="MobiDB-lite"/>
    </source>
</evidence>
<protein>
    <submittedName>
        <fullName evidence="3">Uncharacterized protein</fullName>
    </submittedName>
</protein>
<accession>A0A6A4RXM1</accession>
<sequence>MTELPARGPWSPRGCGNHKLVLGEIKSAGFFLSSMITFFLNMNQVVLSALAWTFTNRETSRDVPKSVPKRSENSVVDQTNSCLNTIYGHRKSDFITPHEETLNLSTANSDDNKLSDRGNPGGFRDEDWNFQKPYEQAV</sequence>
<dbReference type="EMBL" id="VEVO01000020">
    <property type="protein sequence ID" value="KAF0025069.1"/>
    <property type="molecule type" value="Genomic_DNA"/>
</dbReference>